<reference evidence="1" key="1">
    <citation type="journal article" date="2014" name="Int. J. Syst. Evol. Microbiol.">
        <title>Complete genome sequence of Corynebacterium casei LMG S-19264T (=DSM 44701T), isolated from a smear-ripened cheese.</title>
        <authorList>
            <consortium name="US DOE Joint Genome Institute (JGI-PGF)"/>
            <person name="Walter F."/>
            <person name="Albersmeier A."/>
            <person name="Kalinowski J."/>
            <person name="Ruckert C."/>
        </authorList>
    </citation>
    <scope>NUCLEOTIDE SEQUENCE</scope>
    <source>
        <strain evidence="1">JCM 3035</strain>
    </source>
</reference>
<reference evidence="1" key="2">
    <citation type="submission" date="2020-09" db="EMBL/GenBank/DDBJ databases">
        <authorList>
            <person name="Sun Q."/>
            <person name="Ohkuma M."/>
        </authorList>
    </citation>
    <scope>NUCLEOTIDE SEQUENCE</scope>
    <source>
        <strain evidence="1">JCM 3035</strain>
    </source>
</reference>
<accession>A0A917RDW5</accession>
<keyword evidence="2" id="KW-1185">Reference proteome</keyword>
<name>A0A917RDW5_9ACTN</name>
<comment type="caution">
    <text evidence="1">The sequence shown here is derived from an EMBL/GenBank/DDBJ whole genome shotgun (WGS) entry which is preliminary data.</text>
</comment>
<protein>
    <submittedName>
        <fullName evidence="1">Uncharacterized protein</fullName>
    </submittedName>
</protein>
<evidence type="ECO:0000313" key="2">
    <source>
        <dbReference type="Proteomes" id="UP000637788"/>
    </source>
</evidence>
<dbReference type="Proteomes" id="UP000637788">
    <property type="component" value="Unassembled WGS sequence"/>
</dbReference>
<dbReference type="AlphaFoldDB" id="A0A917RDW5"/>
<sequence>MDAPDLVARCATALMSVARGTIRGMTSESTERGRGLDLLRYHDFPIYTLTFARELTPAELLTRMGVIPETVAMRDLHDMSDDFGEDIFDDDEPVVSAATTGAWTWAWEEGGMHGLDERVQRSVSVGTEAVALHHNEKPMDVFAYTVDGDLVSYVNTLMPIALEGSDPERLGEQMRAAGLVPGESAELYGVLTLVENAFGIRLSGKQLIGEPRLSGQLRPLSDWPV</sequence>
<dbReference type="Pfam" id="PF20062">
    <property type="entry name" value="DUF6461"/>
    <property type="match status" value="1"/>
</dbReference>
<evidence type="ECO:0000313" key="1">
    <source>
        <dbReference type="EMBL" id="GGL03710.1"/>
    </source>
</evidence>
<proteinExistence type="predicted"/>
<gene>
    <name evidence="1" type="ORF">GCM10010094_75690</name>
</gene>
<dbReference type="EMBL" id="BMPQ01000029">
    <property type="protein sequence ID" value="GGL03710.1"/>
    <property type="molecule type" value="Genomic_DNA"/>
</dbReference>
<organism evidence="1 2">
    <name type="scientific">Streptomyces flaveus</name>
    <dbReference type="NCBI Taxonomy" id="66370"/>
    <lineage>
        <taxon>Bacteria</taxon>
        <taxon>Bacillati</taxon>
        <taxon>Actinomycetota</taxon>
        <taxon>Actinomycetes</taxon>
        <taxon>Kitasatosporales</taxon>
        <taxon>Streptomycetaceae</taxon>
        <taxon>Streptomyces</taxon>
        <taxon>Streptomyces aurantiacus group</taxon>
    </lineage>
</organism>
<dbReference type="InterPro" id="IPR045592">
    <property type="entry name" value="DUF6461"/>
</dbReference>